<evidence type="ECO:0000313" key="2">
    <source>
        <dbReference type="Proteomes" id="UP000472320"/>
    </source>
</evidence>
<dbReference type="Proteomes" id="UP000472320">
    <property type="component" value="Unassembled WGS sequence"/>
</dbReference>
<protein>
    <recommendedName>
        <fullName evidence="3">ParB/Sulfiredoxin domain-containing protein</fullName>
    </recommendedName>
</protein>
<gene>
    <name evidence="1" type="ORF">GM658_11070</name>
</gene>
<proteinExistence type="predicted"/>
<name>A0A6L6QFW1_9BURK</name>
<dbReference type="EMBL" id="WNKX01000007">
    <property type="protein sequence ID" value="MTW11145.1"/>
    <property type="molecule type" value="Genomic_DNA"/>
</dbReference>
<sequence>MGGALKWSKKPKAKDYAAANAYLHFQFGRKGAAALTTRLKRTKVQQCAARDILRASHTPMAEVKAFDWEKQNKDIKRGRRFSPILLVCGEHGKPLVIADGFHRLCAAFAFDQDIKVRFKLA</sequence>
<keyword evidence="2" id="KW-1185">Reference proteome</keyword>
<dbReference type="OrthoDB" id="8539206at2"/>
<dbReference type="RefSeq" id="WP_155454110.1">
    <property type="nucleotide sequence ID" value="NZ_WNKX01000007.1"/>
</dbReference>
<accession>A0A6L6QFW1</accession>
<reference evidence="1 2" key="1">
    <citation type="submission" date="2019-11" db="EMBL/GenBank/DDBJ databases">
        <title>Type strains purchased from KCTC, JCM and DSMZ.</title>
        <authorList>
            <person name="Lu H."/>
        </authorList>
    </citation>
    <scope>NUCLEOTIDE SEQUENCE [LARGE SCALE GENOMIC DNA]</scope>
    <source>
        <strain evidence="1 2">JCM 31587</strain>
    </source>
</reference>
<evidence type="ECO:0000313" key="1">
    <source>
        <dbReference type="EMBL" id="MTW11145.1"/>
    </source>
</evidence>
<dbReference type="AlphaFoldDB" id="A0A6L6QFW1"/>
<organism evidence="1 2">
    <name type="scientific">Massilia eburnea</name>
    <dbReference type="NCBI Taxonomy" id="1776165"/>
    <lineage>
        <taxon>Bacteria</taxon>
        <taxon>Pseudomonadati</taxon>
        <taxon>Pseudomonadota</taxon>
        <taxon>Betaproteobacteria</taxon>
        <taxon>Burkholderiales</taxon>
        <taxon>Oxalobacteraceae</taxon>
        <taxon>Telluria group</taxon>
        <taxon>Massilia</taxon>
    </lineage>
</organism>
<evidence type="ECO:0008006" key="3">
    <source>
        <dbReference type="Google" id="ProtNLM"/>
    </source>
</evidence>
<comment type="caution">
    <text evidence="1">The sequence shown here is derived from an EMBL/GenBank/DDBJ whole genome shotgun (WGS) entry which is preliminary data.</text>
</comment>